<dbReference type="Proteomes" id="UP001474421">
    <property type="component" value="Unassembled WGS sequence"/>
</dbReference>
<dbReference type="PANTHER" id="PTHR13914">
    <property type="entry name" value="PROLINE OXIDASE"/>
    <property type="match status" value="1"/>
</dbReference>
<dbReference type="InterPro" id="IPR002872">
    <property type="entry name" value="Proline_DH_dom"/>
</dbReference>
<comment type="pathway">
    <text evidence="1">Amino-acid degradation; L-proline degradation into L-glutamate; L-glutamate from L-proline: step 1/2.</text>
</comment>
<evidence type="ECO:0000256" key="5">
    <source>
        <dbReference type="ARBA" id="ARBA00048779"/>
    </source>
</evidence>
<keyword evidence="3 6" id="KW-0560">Oxidoreductase</keyword>
<comment type="catalytic activity">
    <reaction evidence="5 6">
        <text>L-proline + a quinone = (S)-1-pyrroline-5-carboxylate + a quinol + H(+)</text>
        <dbReference type="Rhea" id="RHEA:23784"/>
        <dbReference type="ChEBI" id="CHEBI:15378"/>
        <dbReference type="ChEBI" id="CHEBI:17388"/>
        <dbReference type="ChEBI" id="CHEBI:24646"/>
        <dbReference type="ChEBI" id="CHEBI:60039"/>
        <dbReference type="ChEBI" id="CHEBI:132124"/>
        <dbReference type="EC" id="1.5.5.2"/>
    </reaction>
</comment>
<dbReference type="InterPro" id="IPR029041">
    <property type="entry name" value="FAD-linked_oxidoreductase-like"/>
</dbReference>
<dbReference type="PANTHER" id="PTHR13914:SF0">
    <property type="entry name" value="PROLINE DEHYDROGENASE 1, MITOCHONDRIAL"/>
    <property type="match status" value="1"/>
</dbReference>
<gene>
    <name evidence="8" type="ORF">NXF25_017859</name>
</gene>
<comment type="caution">
    <text evidence="8">The sequence shown here is derived from an EMBL/GenBank/DDBJ whole genome shotgun (WGS) entry which is preliminary data.</text>
</comment>
<evidence type="ECO:0000256" key="4">
    <source>
        <dbReference type="ARBA" id="ARBA00023062"/>
    </source>
</evidence>
<comment type="cofactor">
    <cofactor evidence="6">
        <name>FAD</name>
        <dbReference type="ChEBI" id="CHEBI:57692"/>
    </cofactor>
</comment>
<reference evidence="8 9" key="1">
    <citation type="journal article" date="2024" name="Proc. Natl. Acad. Sci. U.S.A.">
        <title>The genetic regulatory architecture and epigenomic basis for age-related changes in rattlesnake venom.</title>
        <authorList>
            <person name="Hogan M.P."/>
            <person name="Holding M.L."/>
            <person name="Nystrom G.S."/>
            <person name="Colston T.J."/>
            <person name="Bartlett D.A."/>
            <person name="Mason A.J."/>
            <person name="Ellsworth S.A."/>
            <person name="Rautsaw R.M."/>
            <person name="Lawrence K.C."/>
            <person name="Strickland J.L."/>
            <person name="He B."/>
            <person name="Fraser P."/>
            <person name="Margres M.J."/>
            <person name="Gilbert D.M."/>
            <person name="Gibbs H.L."/>
            <person name="Parkinson C.L."/>
            <person name="Rokyta D.R."/>
        </authorList>
    </citation>
    <scope>NUCLEOTIDE SEQUENCE [LARGE SCALE GENOMIC DNA]</scope>
    <source>
        <strain evidence="8">DRR0105</strain>
    </source>
</reference>
<evidence type="ECO:0000256" key="1">
    <source>
        <dbReference type="ARBA" id="ARBA00004739"/>
    </source>
</evidence>
<feature type="domain" description="Proline dehydrogenase" evidence="7">
    <location>
        <begin position="1"/>
        <end position="124"/>
    </location>
</feature>
<dbReference type="EMBL" id="JAOTOJ010000018">
    <property type="protein sequence ID" value="KAK9391470.1"/>
    <property type="molecule type" value="Genomic_DNA"/>
</dbReference>
<protein>
    <recommendedName>
        <fullName evidence="6">Proline dehydrogenase</fullName>
        <ecNumber evidence="6">1.5.5.2</ecNumber>
    </recommendedName>
</protein>
<dbReference type="GO" id="GO:0010133">
    <property type="term" value="P:L-proline catabolic process to L-glutamate"/>
    <property type="evidence" value="ECO:0007669"/>
    <property type="project" value="TreeGrafter"/>
</dbReference>
<name>A0AAW1ANW1_CROAD</name>
<comment type="function">
    <text evidence="6">Converts proline to delta-1-pyrroline-5-carboxylate.</text>
</comment>
<dbReference type="SUPFAM" id="SSF51730">
    <property type="entry name" value="FAD-linked oxidoreductase"/>
    <property type="match status" value="1"/>
</dbReference>
<evidence type="ECO:0000313" key="9">
    <source>
        <dbReference type="Proteomes" id="UP001474421"/>
    </source>
</evidence>
<evidence type="ECO:0000259" key="7">
    <source>
        <dbReference type="Pfam" id="PF01619"/>
    </source>
</evidence>
<keyword evidence="6" id="KW-0274">FAD</keyword>
<comment type="similarity">
    <text evidence="2 6">Belongs to the proline oxidase family.</text>
</comment>
<keyword evidence="9" id="KW-1185">Reference proteome</keyword>
<accession>A0AAW1ANW1</accession>
<dbReference type="GO" id="GO:0005739">
    <property type="term" value="C:mitochondrion"/>
    <property type="evidence" value="ECO:0007669"/>
    <property type="project" value="TreeGrafter"/>
</dbReference>
<dbReference type="GO" id="GO:0004657">
    <property type="term" value="F:proline dehydrogenase activity"/>
    <property type="evidence" value="ECO:0007669"/>
    <property type="project" value="UniProtKB-EC"/>
</dbReference>
<proteinExistence type="inferred from homology"/>
<evidence type="ECO:0000256" key="6">
    <source>
        <dbReference type="RuleBase" id="RU364054"/>
    </source>
</evidence>
<dbReference type="GO" id="GO:0071949">
    <property type="term" value="F:FAD binding"/>
    <property type="evidence" value="ECO:0007669"/>
    <property type="project" value="TreeGrafter"/>
</dbReference>
<organism evidence="8 9">
    <name type="scientific">Crotalus adamanteus</name>
    <name type="common">Eastern diamondback rattlesnake</name>
    <dbReference type="NCBI Taxonomy" id="8729"/>
    <lineage>
        <taxon>Eukaryota</taxon>
        <taxon>Metazoa</taxon>
        <taxon>Chordata</taxon>
        <taxon>Craniata</taxon>
        <taxon>Vertebrata</taxon>
        <taxon>Euteleostomi</taxon>
        <taxon>Lepidosauria</taxon>
        <taxon>Squamata</taxon>
        <taxon>Bifurcata</taxon>
        <taxon>Unidentata</taxon>
        <taxon>Episquamata</taxon>
        <taxon>Toxicofera</taxon>
        <taxon>Serpentes</taxon>
        <taxon>Colubroidea</taxon>
        <taxon>Viperidae</taxon>
        <taxon>Crotalinae</taxon>
        <taxon>Crotalus</taxon>
    </lineage>
</organism>
<dbReference type="AlphaFoldDB" id="A0AAW1ANW1"/>
<evidence type="ECO:0000313" key="8">
    <source>
        <dbReference type="EMBL" id="KAK9391470.1"/>
    </source>
</evidence>
<keyword evidence="6" id="KW-0285">Flavoprotein</keyword>
<dbReference type="Pfam" id="PF01619">
    <property type="entry name" value="Pro_dh"/>
    <property type="match status" value="1"/>
</dbReference>
<dbReference type="Gene3D" id="3.20.20.220">
    <property type="match status" value="1"/>
</dbReference>
<keyword evidence="4 6" id="KW-0642">Proline metabolism</keyword>
<sequence>MEQERSRAAEVGYEDPINPTYEKTSEMYHRCLDYILEEIRHSRKANVMVASHNTDTVKFTLGRMADLGIHPSENKIYFGQLLGMCDQITFPLGQAGFPVYKYVPYGPVKEVLPYLSRRAQENRGLLVRAEEERQLLWTELKRRRAQSDQVVDASLLADRILSHLLPGRKSFLEPGCLATEAPSVAAIPASCTFVAPARCHSPDLTPGTPGYRVTGLRNAFSVCHLFTLPLLWGEGGCANKILCSNRLSDSPFATFSQGSL</sequence>
<dbReference type="EC" id="1.5.5.2" evidence="6"/>
<evidence type="ECO:0000256" key="2">
    <source>
        <dbReference type="ARBA" id="ARBA00005869"/>
    </source>
</evidence>
<evidence type="ECO:0000256" key="3">
    <source>
        <dbReference type="ARBA" id="ARBA00023002"/>
    </source>
</evidence>
<dbReference type="InterPro" id="IPR015659">
    <property type="entry name" value="Proline_oxidase"/>
</dbReference>